<comment type="caution">
    <text evidence="2">The sequence shown here is derived from an EMBL/GenBank/DDBJ whole genome shotgun (WGS) entry which is preliminary data.</text>
</comment>
<keyword evidence="3" id="KW-1185">Reference proteome</keyword>
<keyword evidence="1" id="KW-1133">Transmembrane helix</keyword>
<organism evidence="2 3">
    <name type="scientific">Folsomia candida</name>
    <name type="common">Springtail</name>
    <dbReference type="NCBI Taxonomy" id="158441"/>
    <lineage>
        <taxon>Eukaryota</taxon>
        <taxon>Metazoa</taxon>
        <taxon>Ecdysozoa</taxon>
        <taxon>Arthropoda</taxon>
        <taxon>Hexapoda</taxon>
        <taxon>Collembola</taxon>
        <taxon>Entomobryomorpha</taxon>
        <taxon>Isotomoidea</taxon>
        <taxon>Isotomidae</taxon>
        <taxon>Proisotominae</taxon>
        <taxon>Folsomia</taxon>
    </lineage>
</organism>
<sequence>MFNKQIRFTSVPKAITALHWPTNESLASSNIPIVTFHYWILLRLPNQLPFSMNQKKVVVKNSKNPRHLFLTLAIIVHNAVVFNWLVDQWWYPAEHVAPTWNFVFMYYCLILFFMYYCLILFSGVMVFVIHLTYLQEEVVILLNSSQNVEVQHESVCSPYEESIGPPLCWGTMERGAVDNISDYEYALMGGFNQQTMHSLYCVEHATFTAPK</sequence>
<proteinExistence type="predicted"/>
<dbReference type="Proteomes" id="UP000198287">
    <property type="component" value="Unassembled WGS sequence"/>
</dbReference>
<feature type="transmembrane region" description="Helical" evidence="1">
    <location>
        <begin position="104"/>
        <end position="129"/>
    </location>
</feature>
<name>A0A226CXQ7_FOLCA</name>
<gene>
    <name evidence="2" type="ORF">Fcan01_27550</name>
</gene>
<keyword evidence="1" id="KW-0472">Membrane</keyword>
<dbReference type="AlphaFoldDB" id="A0A226CXQ7"/>
<keyword evidence="1" id="KW-0812">Transmembrane</keyword>
<feature type="transmembrane region" description="Helical" evidence="1">
    <location>
        <begin position="67"/>
        <end position="84"/>
    </location>
</feature>
<protein>
    <submittedName>
        <fullName evidence="2">Uncharacterized protein</fullName>
    </submittedName>
</protein>
<evidence type="ECO:0000313" key="3">
    <source>
        <dbReference type="Proteomes" id="UP000198287"/>
    </source>
</evidence>
<reference evidence="2 3" key="1">
    <citation type="submission" date="2015-12" db="EMBL/GenBank/DDBJ databases">
        <title>The genome of Folsomia candida.</title>
        <authorList>
            <person name="Faddeeva A."/>
            <person name="Derks M.F."/>
            <person name="Anvar Y."/>
            <person name="Smit S."/>
            <person name="Van Straalen N."/>
            <person name="Roelofs D."/>
        </authorList>
    </citation>
    <scope>NUCLEOTIDE SEQUENCE [LARGE SCALE GENOMIC DNA]</scope>
    <source>
        <strain evidence="2 3">VU population</strain>
        <tissue evidence="2">Whole body</tissue>
    </source>
</reference>
<evidence type="ECO:0000313" key="2">
    <source>
        <dbReference type="EMBL" id="OXA37733.1"/>
    </source>
</evidence>
<dbReference type="EMBL" id="LNIX01000053">
    <property type="protein sequence ID" value="OXA37733.1"/>
    <property type="molecule type" value="Genomic_DNA"/>
</dbReference>
<accession>A0A226CXQ7</accession>
<evidence type="ECO:0000256" key="1">
    <source>
        <dbReference type="SAM" id="Phobius"/>
    </source>
</evidence>